<dbReference type="Gene3D" id="1.10.287.470">
    <property type="entry name" value="Helix hairpin bin"/>
    <property type="match status" value="1"/>
</dbReference>
<dbReference type="RefSeq" id="WP_146798144.1">
    <property type="nucleotide sequence ID" value="NZ_BARC01000002.1"/>
</dbReference>
<dbReference type="GO" id="GO:0022857">
    <property type="term" value="F:transmembrane transporter activity"/>
    <property type="evidence" value="ECO:0007669"/>
    <property type="project" value="InterPro"/>
</dbReference>
<evidence type="ECO:0000256" key="1">
    <source>
        <dbReference type="ARBA" id="ARBA00009477"/>
    </source>
</evidence>
<feature type="transmembrane region" description="Helical" evidence="4">
    <location>
        <begin position="6"/>
        <end position="26"/>
    </location>
</feature>
<sequence length="378" mass="40449">MRVTRVGVLAIGLLCVAIILVIAFRFHGPAVKTASMEPPMYAVENGSIVVRDGSPLYKRLIITPVISKTITHGIELPAQIMAEPDRQVNVLAPVTGRIISVAVHLGQHVTKGQILAIIAASDLDQAVADDSRARAALDFAHRAFARAQGVLAAGGNAVKDMESARNDLAQAQAEAERTQRRLQVLGARPGYSAQGQVPLVSPIDGVVSSTTMSPGQNITDSTAVQMTLLDLSEVWVAAAVPENRVSQIHEGVTLTATFTDLPGHTCEGPLATYDPTLHQDTRRLNAYLVCPNTDGTLHPGMFANAIMKVPQNSEIMVPKSALLMDNDRVSVFVEAGPRTFRRHYVEISYDEGDTVRILSGVSANDRVVTSGAILLNDD</sequence>
<dbReference type="InterPro" id="IPR006143">
    <property type="entry name" value="RND_pump_MFP"/>
</dbReference>
<name>A0A511B4B1_9PROT</name>
<dbReference type="InterPro" id="IPR051909">
    <property type="entry name" value="MFP_Cation_Efflux"/>
</dbReference>
<keyword evidence="2" id="KW-0813">Transport</keyword>
<dbReference type="Gene3D" id="2.40.420.20">
    <property type="match status" value="1"/>
</dbReference>
<evidence type="ECO:0000313" key="9">
    <source>
        <dbReference type="Proteomes" id="UP000321230"/>
    </source>
</evidence>
<dbReference type="Proteomes" id="UP000321230">
    <property type="component" value="Unassembled WGS sequence"/>
</dbReference>
<dbReference type="Gene3D" id="2.40.30.170">
    <property type="match status" value="1"/>
</dbReference>
<dbReference type="InterPro" id="IPR058792">
    <property type="entry name" value="Beta-barrel_RND_2"/>
</dbReference>
<evidence type="ECO:0000256" key="3">
    <source>
        <dbReference type="SAM" id="Coils"/>
    </source>
</evidence>
<dbReference type="SUPFAM" id="SSF111369">
    <property type="entry name" value="HlyD-like secretion proteins"/>
    <property type="match status" value="1"/>
</dbReference>
<dbReference type="NCBIfam" id="TIGR01730">
    <property type="entry name" value="RND_mfp"/>
    <property type="match status" value="1"/>
</dbReference>
<dbReference type="OrthoDB" id="9806939at2"/>
<evidence type="ECO:0000259" key="6">
    <source>
        <dbReference type="Pfam" id="PF25967"/>
    </source>
</evidence>
<dbReference type="PANTHER" id="PTHR30097">
    <property type="entry name" value="CATION EFFLUX SYSTEM PROTEIN CUSB"/>
    <property type="match status" value="1"/>
</dbReference>
<dbReference type="Pfam" id="PF25967">
    <property type="entry name" value="RND-MFP_C"/>
    <property type="match status" value="1"/>
</dbReference>
<dbReference type="InterPro" id="IPR058627">
    <property type="entry name" value="MdtA-like_C"/>
</dbReference>
<accession>A0A511B4B1</accession>
<evidence type="ECO:0000313" key="8">
    <source>
        <dbReference type="EMBL" id="GEK94533.1"/>
    </source>
</evidence>
<dbReference type="GO" id="GO:0015679">
    <property type="term" value="P:plasma membrane copper ion transport"/>
    <property type="evidence" value="ECO:0007669"/>
    <property type="project" value="TreeGrafter"/>
</dbReference>
<feature type="domain" description="CusB-like beta-barrel" evidence="5">
    <location>
        <begin position="233"/>
        <end position="307"/>
    </location>
</feature>
<dbReference type="GO" id="GO:0016020">
    <property type="term" value="C:membrane"/>
    <property type="evidence" value="ECO:0007669"/>
    <property type="project" value="InterPro"/>
</dbReference>
<dbReference type="GO" id="GO:0030313">
    <property type="term" value="C:cell envelope"/>
    <property type="evidence" value="ECO:0007669"/>
    <property type="project" value="TreeGrafter"/>
</dbReference>
<protein>
    <submittedName>
        <fullName evidence="8">Hemolysin D</fullName>
    </submittedName>
</protein>
<dbReference type="FunFam" id="2.40.30.170:FF:000010">
    <property type="entry name" value="Efflux RND transporter periplasmic adaptor subunit"/>
    <property type="match status" value="1"/>
</dbReference>
<keyword evidence="4" id="KW-0472">Membrane</keyword>
<feature type="coiled-coil region" evidence="3">
    <location>
        <begin position="158"/>
        <end position="188"/>
    </location>
</feature>
<dbReference type="GO" id="GO:0060003">
    <property type="term" value="P:copper ion export"/>
    <property type="evidence" value="ECO:0007669"/>
    <property type="project" value="TreeGrafter"/>
</dbReference>
<dbReference type="EMBL" id="BJUZ01000003">
    <property type="protein sequence ID" value="GEK94533.1"/>
    <property type="molecule type" value="Genomic_DNA"/>
</dbReference>
<evidence type="ECO:0000256" key="4">
    <source>
        <dbReference type="SAM" id="Phobius"/>
    </source>
</evidence>
<keyword evidence="4" id="KW-1133">Transmembrane helix</keyword>
<proteinExistence type="inferred from homology"/>
<feature type="domain" description="CzcB-like barrel-sandwich hybrid" evidence="7">
    <location>
        <begin position="87"/>
        <end position="224"/>
    </location>
</feature>
<organism evidence="8 9">
    <name type="scientific">Gluconobacter wancherniae NBRC 103581</name>
    <dbReference type="NCBI Taxonomy" id="656744"/>
    <lineage>
        <taxon>Bacteria</taxon>
        <taxon>Pseudomonadati</taxon>
        <taxon>Pseudomonadota</taxon>
        <taxon>Alphaproteobacteria</taxon>
        <taxon>Acetobacterales</taxon>
        <taxon>Acetobacteraceae</taxon>
        <taxon>Gluconobacter</taxon>
    </lineage>
</organism>
<comment type="caution">
    <text evidence="8">The sequence shown here is derived from an EMBL/GenBank/DDBJ whole genome shotgun (WGS) entry which is preliminary data.</text>
</comment>
<evidence type="ECO:0000256" key="2">
    <source>
        <dbReference type="ARBA" id="ARBA00022448"/>
    </source>
</evidence>
<evidence type="ECO:0000259" key="7">
    <source>
        <dbReference type="Pfam" id="PF25973"/>
    </source>
</evidence>
<comment type="similarity">
    <text evidence="1">Belongs to the membrane fusion protein (MFP) (TC 8.A.1) family.</text>
</comment>
<keyword evidence="4" id="KW-0812">Transmembrane</keyword>
<dbReference type="InterPro" id="IPR058647">
    <property type="entry name" value="BSH_CzcB-like"/>
</dbReference>
<dbReference type="Gene3D" id="2.40.50.100">
    <property type="match status" value="1"/>
</dbReference>
<reference evidence="8 9" key="1">
    <citation type="submission" date="2019-07" db="EMBL/GenBank/DDBJ databases">
        <title>Whole genome shotgun sequence of Gluconobacter wancherniae NBRC 103581.</title>
        <authorList>
            <person name="Hosoyama A."/>
            <person name="Uohara A."/>
            <person name="Ohji S."/>
            <person name="Ichikawa N."/>
        </authorList>
    </citation>
    <scope>NUCLEOTIDE SEQUENCE [LARGE SCALE GENOMIC DNA]</scope>
    <source>
        <strain evidence="8 9">NBRC 103581</strain>
    </source>
</reference>
<dbReference type="PANTHER" id="PTHR30097:SF4">
    <property type="entry name" value="SLR6042 PROTEIN"/>
    <property type="match status" value="1"/>
</dbReference>
<gene>
    <name evidence="8" type="ORF">GWA01_23030</name>
</gene>
<dbReference type="AlphaFoldDB" id="A0A511B4B1"/>
<keyword evidence="3" id="KW-0175">Coiled coil</keyword>
<feature type="domain" description="Multidrug resistance protein MdtA-like C-terminal permuted SH3" evidence="6">
    <location>
        <begin position="315"/>
        <end position="372"/>
    </location>
</feature>
<keyword evidence="9" id="KW-1185">Reference proteome</keyword>
<dbReference type="Pfam" id="PF25954">
    <property type="entry name" value="Beta-barrel_RND_2"/>
    <property type="match status" value="1"/>
</dbReference>
<evidence type="ECO:0000259" key="5">
    <source>
        <dbReference type="Pfam" id="PF25954"/>
    </source>
</evidence>
<dbReference type="Pfam" id="PF25973">
    <property type="entry name" value="BSH_CzcB"/>
    <property type="match status" value="1"/>
</dbReference>